<dbReference type="CDD" id="cd18084">
    <property type="entry name" value="RsmE-like"/>
    <property type="match status" value="1"/>
</dbReference>
<evidence type="ECO:0000256" key="1">
    <source>
        <dbReference type="ARBA" id="ARBA00004496"/>
    </source>
</evidence>
<evidence type="ECO:0000256" key="8">
    <source>
        <dbReference type="ARBA" id="ARBA00022679"/>
    </source>
</evidence>
<accession>A0A6N3F094</accession>
<dbReference type="InterPro" id="IPR046886">
    <property type="entry name" value="RsmE_MTase_dom"/>
</dbReference>
<evidence type="ECO:0000256" key="6">
    <source>
        <dbReference type="ARBA" id="ARBA00022552"/>
    </source>
</evidence>
<dbReference type="EMBL" id="CACRUX010000092">
    <property type="protein sequence ID" value="VYU45411.1"/>
    <property type="molecule type" value="Genomic_DNA"/>
</dbReference>
<dbReference type="GO" id="GO:0070042">
    <property type="term" value="F:rRNA (uridine-N3-)-methyltransferase activity"/>
    <property type="evidence" value="ECO:0007669"/>
    <property type="project" value="TreeGrafter"/>
</dbReference>
<protein>
    <recommendedName>
        <fullName evidence="4 12">Ribosomal RNA small subunit methyltransferase E</fullName>
        <ecNumber evidence="3 12">2.1.1.193</ecNumber>
    </recommendedName>
</protein>
<evidence type="ECO:0000313" key="14">
    <source>
        <dbReference type="EMBL" id="VYU45411.1"/>
    </source>
</evidence>
<keyword evidence="8 12" id="KW-0808">Transferase</keyword>
<sequence>MKKIFIDAPLDTMITIPKDTTHHLLTVFRHKMEKPVLVGGSDGRTGVYQIQDVVDGEASAKLVGDIQDESVSEVEVVLVQGFLKADKLEWVLQKTTELNVHSVYAVPMKNCVVQYKMDKLPQKVQRWEKIMKEAAQQCGRSKLPEFTADITLADVLAREQANGSLLLVAYENEHSLTLKAALEQAESEDVIQRVVIFIGPEGGLSNDELTQFEAADARVVTLGQTILRAETAAVGAVSMLQYALNMD</sequence>
<keyword evidence="9 12" id="KW-0949">S-adenosyl-L-methionine</keyword>
<proteinExistence type="inferred from homology"/>
<dbReference type="PIRSF" id="PIRSF015601">
    <property type="entry name" value="MTase_slr0722"/>
    <property type="match status" value="1"/>
</dbReference>
<evidence type="ECO:0000256" key="12">
    <source>
        <dbReference type="PIRNR" id="PIRNR015601"/>
    </source>
</evidence>
<dbReference type="InterPro" id="IPR006700">
    <property type="entry name" value="RsmE"/>
</dbReference>
<evidence type="ECO:0000256" key="9">
    <source>
        <dbReference type="ARBA" id="ARBA00022691"/>
    </source>
</evidence>
<evidence type="ECO:0000259" key="13">
    <source>
        <dbReference type="Pfam" id="PF04452"/>
    </source>
</evidence>
<comment type="similarity">
    <text evidence="2 12">Belongs to the RNA methyltransferase RsmE family.</text>
</comment>
<keyword evidence="6 12" id="KW-0698">rRNA processing</keyword>
<evidence type="ECO:0000256" key="7">
    <source>
        <dbReference type="ARBA" id="ARBA00022603"/>
    </source>
</evidence>
<evidence type="ECO:0000256" key="4">
    <source>
        <dbReference type="ARBA" id="ARBA00013673"/>
    </source>
</evidence>
<keyword evidence="7 12" id="KW-0489">Methyltransferase</keyword>
<dbReference type="NCBIfam" id="TIGR00046">
    <property type="entry name" value="RsmE family RNA methyltransferase"/>
    <property type="match status" value="1"/>
</dbReference>
<dbReference type="InterPro" id="IPR015947">
    <property type="entry name" value="PUA-like_sf"/>
</dbReference>
<reference evidence="14" key="1">
    <citation type="submission" date="2019-11" db="EMBL/GenBank/DDBJ databases">
        <authorList>
            <person name="Feng L."/>
        </authorList>
    </citation>
    <scope>NUCLEOTIDE SEQUENCE</scope>
    <source>
        <strain evidence="14">VrattiLFYP33</strain>
    </source>
</reference>
<organism evidence="14">
    <name type="scientific">Veillonella ratti</name>
    <dbReference type="NCBI Taxonomy" id="103892"/>
    <lineage>
        <taxon>Bacteria</taxon>
        <taxon>Bacillati</taxon>
        <taxon>Bacillota</taxon>
        <taxon>Negativicutes</taxon>
        <taxon>Veillonellales</taxon>
        <taxon>Veillonellaceae</taxon>
        <taxon>Veillonella</taxon>
    </lineage>
</organism>
<dbReference type="RefSeq" id="WP_021842081.1">
    <property type="nucleotide sequence ID" value="NZ_CACRUX010000092.1"/>
</dbReference>
<dbReference type="PANTHER" id="PTHR30027:SF3">
    <property type="entry name" value="16S RRNA (URACIL(1498)-N(3))-METHYLTRANSFERASE"/>
    <property type="match status" value="1"/>
</dbReference>
<dbReference type="EC" id="2.1.1.193" evidence="3 12"/>
<dbReference type="Gene3D" id="3.40.1280.10">
    <property type="match status" value="1"/>
</dbReference>
<gene>
    <name evidence="14" type="primary">rsmE</name>
    <name evidence="14" type="ORF">VRLFYP33_02105</name>
</gene>
<dbReference type="GO" id="GO:0005737">
    <property type="term" value="C:cytoplasm"/>
    <property type="evidence" value="ECO:0007669"/>
    <property type="project" value="UniProtKB-SubCell"/>
</dbReference>
<dbReference type="SUPFAM" id="SSF75217">
    <property type="entry name" value="alpha/beta knot"/>
    <property type="match status" value="1"/>
</dbReference>
<feature type="domain" description="Ribosomal RNA small subunit methyltransferase E methyltransferase" evidence="13">
    <location>
        <begin position="73"/>
        <end position="241"/>
    </location>
</feature>
<dbReference type="InterPro" id="IPR029028">
    <property type="entry name" value="Alpha/beta_knot_MTases"/>
</dbReference>
<evidence type="ECO:0000256" key="3">
    <source>
        <dbReference type="ARBA" id="ARBA00012328"/>
    </source>
</evidence>
<dbReference type="GO" id="GO:0070475">
    <property type="term" value="P:rRNA base methylation"/>
    <property type="evidence" value="ECO:0007669"/>
    <property type="project" value="TreeGrafter"/>
</dbReference>
<comment type="catalytic activity">
    <reaction evidence="11 12">
        <text>uridine(1498) in 16S rRNA + S-adenosyl-L-methionine = N(3)-methyluridine(1498) in 16S rRNA + S-adenosyl-L-homocysteine + H(+)</text>
        <dbReference type="Rhea" id="RHEA:42920"/>
        <dbReference type="Rhea" id="RHEA-COMP:10283"/>
        <dbReference type="Rhea" id="RHEA-COMP:10284"/>
        <dbReference type="ChEBI" id="CHEBI:15378"/>
        <dbReference type="ChEBI" id="CHEBI:57856"/>
        <dbReference type="ChEBI" id="CHEBI:59789"/>
        <dbReference type="ChEBI" id="CHEBI:65315"/>
        <dbReference type="ChEBI" id="CHEBI:74502"/>
        <dbReference type="EC" id="2.1.1.193"/>
    </reaction>
</comment>
<comment type="subcellular location">
    <subcellularLocation>
        <location evidence="1 12">Cytoplasm</location>
    </subcellularLocation>
</comment>
<name>A0A6N3F094_9FIRM</name>
<keyword evidence="5 12" id="KW-0963">Cytoplasm</keyword>
<dbReference type="SUPFAM" id="SSF88697">
    <property type="entry name" value="PUA domain-like"/>
    <property type="match status" value="1"/>
</dbReference>
<dbReference type="InterPro" id="IPR029026">
    <property type="entry name" value="tRNA_m1G_MTases_N"/>
</dbReference>
<evidence type="ECO:0000256" key="11">
    <source>
        <dbReference type="ARBA" id="ARBA00047944"/>
    </source>
</evidence>
<evidence type="ECO:0000256" key="5">
    <source>
        <dbReference type="ARBA" id="ARBA00022490"/>
    </source>
</evidence>
<evidence type="ECO:0000256" key="10">
    <source>
        <dbReference type="ARBA" id="ARBA00025699"/>
    </source>
</evidence>
<evidence type="ECO:0000256" key="2">
    <source>
        <dbReference type="ARBA" id="ARBA00005528"/>
    </source>
</evidence>
<dbReference type="Pfam" id="PF04452">
    <property type="entry name" value="Methyltrans_RNA"/>
    <property type="match status" value="1"/>
</dbReference>
<dbReference type="AlphaFoldDB" id="A0A6N3F094"/>
<comment type="function">
    <text evidence="10 12">Specifically methylates the N3 position of the uracil ring of uridine 1498 (m3U1498) in 16S rRNA. Acts on the fully assembled 30S ribosomal subunit.</text>
</comment>
<dbReference type="PANTHER" id="PTHR30027">
    <property type="entry name" value="RIBOSOMAL RNA SMALL SUBUNIT METHYLTRANSFERASE E"/>
    <property type="match status" value="1"/>
</dbReference>